<keyword evidence="7" id="KW-0614">Plasmid</keyword>
<dbReference type="PANTHER" id="PTHR43066">
    <property type="entry name" value="RHOMBOID-RELATED PROTEIN"/>
    <property type="match status" value="1"/>
</dbReference>
<dbReference type="GO" id="GO:0004252">
    <property type="term" value="F:serine-type endopeptidase activity"/>
    <property type="evidence" value="ECO:0007669"/>
    <property type="project" value="InterPro"/>
</dbReference>
<keyword evidence="4 5" id="KW-0472">Membrane</keyword>
<keyword evidence="3 5" id="KW-1133">Transmembrane helix</keyword>
<feature type="transmembrane region" description="Helical" evidence="5">
    <location>
        <begin position="132"/>
        <end position="154"/>
    </location>
</feature>
<evidence type="ECO:0000256" key="1">
    <source>
        <dbReference type="ARBA" id="ARBA00004141"/>
    </source>
</evidence>
<protein>
    <submittedName>
        <fullName evidence="7">Membrane protein</fullName>
    </submittedName>
</protein>
<dbReference type="AlphaFoldDB" id="A0A0K1IZL5"/>
<feature type="domain" description="Peptidase S54 rhomboid" evidence="6">
    <location>
        <begin position="66"/>
        <end position="207"/>
    </location>
</feature>
<evidence type="ECO:0000259" key="6">
    <source>
        <dbReference type="Pfam" id="PF01694"/>
    </source>
</evidence>
<proteinExistence type="predicted"/>
<feature type="transmembrane region" description="Helical" evidence="5">
    <location>
        <begin position="74"/>
        <end position="99"/>
    </location>
</feature>
<dbReference type="InterPro" id="IPR022764">
    <property type="entry name" value="Peptidase_S54_rhomboid_dom"/>
</dbReference>
<dbReference type="PATRIC" id="fig|35746.4.peg.4158"/>
<evidence type="ECO:0000256" key="3">
    <source>
        <dbReference type="ARBA" id="ARBA00022989"/>
    </source>
</evidence>
<dbReference type="KEGG" id="hgi:ABY42_18880"/>
<feature type="transmembrane region" description="Helical" evidence="5">
    <location>
        <begin position="166"/>
        <end position="185"/>
    </location>
</feature>
<dbReference type="GO" id="GO:0016020">
    <property type="term" value="C:membrane"/>
    <property type="evidence" value="ECO:0007669"/>
    <property type="project" value="UniProtKB-SubCell"/>
</dbReference>
<feature type="transmembrane region" description="Helical" evidence="5">
    <location>
        <begin position="34"/>
        <end position="54"/>
    </location>
</feature>
<evidence type="ECO:0000256" key="5">
    <source>
        <dbReference type="SAM" id="Phobius"/>
    </source>
</evidence>
<dbReference type="InterPro" id="IPR035952">
    <property type="entry name" value="Rhomboid-like_sf"/>
</dbReference>
<keyword evidence="2 5" id="KW-0812">Transmembrane</keyword>
<evidence type="ECO:0000313" key="7">
    <source>
        <dbReference type="EMBL" id="AKU09884.1"/>
    </source>
</evidence>
<name>A0A0K1IZL5_HALGI</name>
<accession>A0A0K1IZL5</accession>
<dbReference type="EMBL" id="CP011951">
    <property type="protein sequence ID" value="AKU09884.1"/>
    <property type="molecule type" value="Genomic_DNA"/>
</dbReference>
<evidence type="ECO:0000313" key="8">
    <source>
        <dbReference type="Proteomes" id="UP000066124"/>
    </source>
</evidence>
<sequence length="212" mass="22053">MMDDWSRTGSAEVHPGAGETIAGGVVKNPVTQTLMLMFVVSTATWVSAFAGFGRNLFVLTVPLSAHPWTLVTSVYAHLGPGHLFSNAVLLIIAGGLVSLSTSAIRFHVFFVLAGAAAGSTQVLALHHRGLPIGVLGASGAVFALIGYILTSNLLSKFVLDRLDIPWWAATLGVVFVAALLTMQYSAPGSALLAHFAGAVLGLAAGRLRLLHV</sequence>
<dbReference type="Pfam" id="PF01694">
    <property type="entry name" value="Rhomboid"/>
    <property type="match status" value="1"/>
</dbReference>
<feature type="transmembrane region" description="Helical" evidence="5">
    <location>
        <begin position="191"/>
        <end position="209"/>
    </location>
</feature>
<feature type="transmembrane region" description="Helical" evidence="5">
    <location>
        <begin position="106"/>
        <end position="126"/>
    </location>
</feature>
<geneLocation type="plasmid" evidence="7 8">
    <name>pHG4</name>
</geneLocation>
<comment type="subcellular location">
    <subcellularLocation>
        <location evidence="1">Membrane</location>
        <topology evidence="1">Multi-pass membrane protein</topology>
    </subcellularLocation>
</comment>
<dbReference type="Proteomes" id="UP000066124">
    <property type="component" value="Plasmid pHG4"/>
</dbReference>
<dbReference type="Gene3D" id="1.20.1540.10">
    <property type="entry name" value="Rhomboid-like"/>
    <property type="match status" value="1"/>
</dbReference>
<evidence type="ECO:0000256" key="2">
    <source>
        <dbReference type="ARBA" id="ARBA00022692"/>
    </source>
</evidence>
<organism evidence="7 8">
    <name type="scientific">Haloferax gibbonsii</name>
    <dbReference type="NCBI Taxonomy" id="35746"/>
    <lineage>
        <taxon>Archaea</taxon>
        <taxon>Methanobacteriati</taxon>
        <taxon>Methanobacteriota</taxon>
        <taxon>Stenosarchaea group</taxon>
        <taxon>Halobacteria</taxon>
        <taxon>Halobacteriales</taxon>
        <taxon>Haloferacaceae</taxon>
        <taxon>Haloferax</taxon>
    </lineage>
</organism>
<gene>
    <name evidence="7" type="ORF">ABY42_18880</name>
</gene>
<evidence type="ECO:0000256" key="4">
    <source>
        <dbReference type="ARBA" id="ARBA00023136"/>
    </source>
</evidence>
<dbReference type="SUPFAM" id="SSF144091">
    <property type="entry name" value="Rhomboid-like"/>
    <property type="match status" value="1"/>
</dbReference>
<reference evidence="8" key="1">
    <citation type="journal article" date="2015" name="J. Biotechnol.">
        <title>Complete genome sequence of Haloferax gibbonsii strain ARA6, a potential producer of polyhydroxyalkanoates and halocins isolated from Araruama, Rio de Janeiro, Brasil.</title>
        <authorList>
            <person name="Pinto L.H."/>
            <person name="D'Alincourt Carvalho-Assef A.P."/>
            <person name="Vieira R.P."/>
            <person name="Clementino M.M."/>
            <person name="Albano R.M."/>
        </authorList>
    </citation>
    <scope>NUCLEOTIDE SEQUENCE [LARGE SCALE GENOMIC DNA]</scope>
    <source>
        <strain evidence="8">ARA6</strain>
        <plasmid evidence="8">Plasmid pHG4</plasmid>
    </source>
</reference>